<dbReference type="AlphaFoldDB" id="A0A0A3Z5D3"/>
<dbReference type="InterPro" id="IPR036148">
    <property type="entry name" value="MmgE/PrpD_sf"/>
</dbReference>
<dbReference type="InterPro" id="IPR045336">
    <property type="entry name" value="MmgE_PrpD_N"/>
</dbReference>
<evidence type="ECO:0000313" key="4">
    <source>
        <dbReference type="EMBL" id="KGT92856.1"/>
    </source>
</evidence>
<evidence type="ECO:0000259" key="2">
    <source>
        <dbReference type="Pfam" id="PF03972"/>
    </source>
</evidence>
<dbReference type="Gene3D" id="3.30.1330.120">
    <property type="entry name" value="2-methylcitrate dehydratase PrpD"/>
    <property type="match status" value="1"/>
</dbReference>
<dbReference type="Pfam" id="PF19305">
    <property type="entry name" value="MmgE_PrpD_C"/>
    <property type="match status" value="1"/>
</dbReference>
<evidence type="ECO:0000256" key="1">
    <source>
        <dbReference type="ARBA" id="ARBA00006174"/>
    </source>
</evidence>
<sequence length="456" mass="48638">MNQRPALASLAEWLINQRTAVLPDDILHIARRCLIDTVGVMLPGSTRSVSEKIRQTLPLGEGEACLIGLDRRTDPLSAALINGVAAHALDFDDNCYAGFVHGSAVIIPAALAVADTCGASGEQLLRAVALGSECQYRLGMALDNQLYHAGWWTTGMLGAVGACAAAAVLLDLDSGQCANALGMAIACASGMKAIFGTDSKPLLAGLAAQRGIMCAFMAQAGMSGPVDVIEHPAGLVALCNNRRLIRKWVQEPSSQWCLREPGIDVKRIPVCLSSHAAVDALLCLRQQHGFTARDVTRIECNVPEIVCINLKYDRPVNGQQAQFSLPFALAQALIAGDVTLSHLDDANVLTPELQTLMAKVSSHTGTRWSEATLATLAPEGAEITVYLNNGNSHSHFVAKARGAASAPLSDDELSNKFMQCCQSVMPGDSAHKLLTHLWRIEEPANQHMSSYWRATS</sequence>
<dbReference type="PANTHER" id="PTHR16943:SF8">
    <property type="entry name" value="2-METHYLCITRATE DEHYDRATASE"/>
    <property type="match status" value="1"/>
</dbReference>
<dbReference type="PANTHER" id="PTHR16943">
    <property type="entry name" value="2-METHYLCITRATE DEHYDRATASE-RELATED"/>
    <property type="match status" value="1"/>
</dbReference>
<dbReference type="RefSeq" id="WP_034893340.1">
    <property type="nucleotide sequence ID" value="NZ_JRUQ01000039.1"/>
</dbReference>
<dbReference type="InterPro" id="IPR042183">
    <property type="entry name" value="MmgE/PrpD_sf_1"/>
</dbReference>
<feature type="domain" description="MmgE/PrpD C-terminal" evidence="3">
    <location>
        <begin position="269"/>
        <end position="431"/>
    </location>
</feature>
<dbReference type="OrthoDB" id="7957419at2"/>
<feature type="domain" description="MmgE/PrpD N-terminal" evidence="2">
    <location>
        <begin position="9"/>
        <end position="240"/>
    </location>
</feature>
<reference evidence="4 5" key="1">
    <citation type="submission" date="2014-10" db="EMBL/GenBank/DDBJ databases">
        <title>Genome sequence of Erwinia typographi M043b.</title>
        <authorList>
            <person name="Chan K.-G."/>
            <person name="Tan W.-S."/>
        </authorList>
    </citation>
    <scope>NUCLEOTIDE SEQUENCE [LARGE SCALE GENOMIC DNA]</scope>
    <source>
        <strain evidence="4 5">M043b</strain>
    </source>
</reference>
<proteinExistence type="inferred from homology"/>
<name>A0A0A3Z5D3_9GAMM</name>
<evidence type="ECO:0000259" key="3">
    <source>
        <dbReference type="Pfam" id="PF19305"/>
    </source>
</evidence>
<protein>
    <recommendedName>
        <fullName evidence="6">2-methylcitrate dehydratase</fullName>
    </recommendedName>
</protein>
<dbReference type="InterPro" id="IPR005656">
    <property type="entry name" value="MmgE_PrpD"/>
</dbReference>
<evidence type="ECO:0008006" key="6">
    <source>
        <dbReference type="Google" id="ProtNLM"/>
    </source>
</evidence>
<dbReference type="Gene3D" id="1.10.4100.10">
    <property type="entry name" value="2-methylcitrate dehydratase PrpD"/>
    <property type="match status" value="1"/>
</dbReference>
<dbReference type="GO" id="GO:0016829">
    <property type="term" value="F:lyase activity"/>
    <property type="evidence" value="ECO:0007669"/>
    <property type="project" value="InterPro"/>
</dbReference>
<dbReference type="SUPFAM" id="SSF103378">
    <property type="entry name" value="2-methylcitrate dehydratase PrpD"/>
    <property type="match status" value="1"/>
</dbReference>
<dbReference type="InterPro" id="IPR045337">
    <property type="entry name" value="MmgE_PrpD_C"/>
</dbReference>
<dbReference type="STRING" id="371042.NG99_13000"/>
<comment type="caution">
    <text evidence="4">The sequence shown here is derived from an EMBL/GenBank/DDBJ whole genome shotgun (WGS) entry which is preliminary data.</text>
</comment>
<dbReference type="eggNOG" id="COG2079">
    <property type="taxonomic scope" value="Bacteria"/>
</dbReference>
<keyword evidence="5" id="KW-1185">Reference proteome</keyword>
<evidence type="ECO:0000313" key="5">
    <source>
        <dbReference type="Proteomes" id="UP000030351"/>
    </source>
</evidence>
<gene>
    <name evidence="4" type="ORF">NG99_13000</name>
</gene>
<dbReference type="InterPro" id="IPR042188">
    <property type="entry name" value="MmgE/PrpD_sf_2"/>
</dbReference>
<comment type="similarity">
    <text evidence="1">Belongs to the PrpD family.</text>
</comment>
<accession>A0A0A3Z5D3</accession>
<dbReference type="Proteomes" id="UP000030351">
    <property type="component" value="Unassembled WGS sequence"/>
</dbReference>
<dbReference type="EMBL" id="JRUQ01000039">
    <property type="protein sequence ID" value="KGT92856.1"/>
    <property type="molecule type" value="Genomic_DNA"/>
</dbReference>
<organism evidence="4 5">
    <name type="scientific">Erwinia typographi</name>
    <dbReference type="NCBI Taxonomy" id="371042"/>
    <lineage>
        <taxon>Bacteria</taxon>
        <taxon>Pseudomonadati</taxon>
        <taxon>Pseudomonadota</taxon>
        <taxon>Gammaproteobacteria</taxon>
        <taxon>Enterobacterales</taxon>
        <taxon>Erwiniaceae</taxon>
        <taxon>Erwinia</taxon>
    </lineage>
</organism>
<dbReference type="Pfam" id="PF03972">
    <property type="entry name" value="MmgE_PrpD_N"/>
    <property type="match status" value="1"/>
</dbReference>